<evidence type="ECO:0000313" key="2">
    <source>
        <dbReference type="Proteomes" id="UP000326759"/>
    </source>
</evidence>
<proteinExistence type="predicted"/>
<name>A0A5N5SQ00_9CRUS</name>
<organism evidence="1 2">
    <name type="scientific">Armadillidium nasatum</name>
    <dbReference type="NCBI Taxonomy" id="96803"/>
    <lineage>
        <taxon>Eukaryota</taxon>
        <taxon>Metazoa</taxon>
        <taxon>Ecdysozoa</taxon>
        <taxon>Arthropoda</taxon>
        <taxon>Crustacea</taxon>
        <taxon>Multicrustacea</taxon>
        <taxon>Malacostraca</taxon>
        <taxon>Eumalacostraca</taxon>
        <taxon>Peracarida</taxon>
        <taxon>Isopoda</taxon>
        <taxon>Oniscidea</taxon>
        <taxon>Crinocheta</taxon>
        <taxon>Armadillidiidae</taxon>
        <taxon>Armadillidium</taxon>
    </lineage>
</organism>
<keyword evidence="2" id="KW-1185">Reference proteome</keyword>
<evidence type="ECO:0000313" key="1">
    <source>
        <dbReference type="EMBL" id="KAB7496126.1"/>
    </source>
</evidence>
<dbReference type="Proteomes" id="UP000326759">
    <property type="component" value="Unassembled WGS sequence"/>
</dbReference>
<comment type="caution">
    <text evidence="1">The sequence shown here is derived from an EMBL/GenBank/DDBJ whole genome shotgun (WGS) entry which is preliminary data.</text>
</comment>
<protein>
    <submittedName>
        <fullName evidence="1">Uncharacterized protein</fullName>
    </submittedName>
</protein>
<accession>A0A5N5SQ00</accession>
<reference evidence="1 2" key="1">
    <citation type="journal article" date="2019" name="PLoS Biol.">
        <title>Sex chromosomes control vertical transmission of feminizing Wolbachia symbionts in an isopod.</title>
        <authorList>
            <person name="Becking T."/>
            <person name="Chebbi M.A."/>
            <person name="Giraud I."/>
            <person name="Moumen B."/>
            <person name="Laverre T."/>
            <person name="Caubet Y."/>
            <person name="Peccoud J."/>
            <person name="Gilbert C."/>
            <person name="Cordaux R."/>
        </authorList>
    </citation>
    <scope>NUCLEOTIDE SEQUENCE [LARGE SCALE GENOMIC DNA]</scope>
    <source>
        <strain evidence="1">ANa2</strain>
        <tissue evidence="1">Whole body excluding digestive tract and cuticle</tissue>
    </source>
</reference>
<sequence>MLYCYEKYFNSQ</sequence>
<gene>
    <name evidence="1" type="ORF">Anas_08325</name>
</gene>
<dbReference type="EMBL" id="SEYY01021723">
    <property type="protein sequence ID" value="KAB7496126.1"/>
    <property type="molecule type" value="Genomic_DNA"/>
</dbReference>